<protein>
    <recommendedName>
        <fullName evidence="12">Wnt inhibitory factor 1</fullName>
    </recommendedName>
</protein>
<dbReference type="SMART" id="SM00181">
    <property type="entry name" value="EGF"/>
    <property type="match status" value="5"/>
</dbReference>
<comment type="caution">
    <text evidence="7">Lacks conserved residue(s) required for the propagation of feature annotation.</text>
</comment>
<feature type="disulfide bond" evidence="7">
    <location>
        <begin position="214"/>
        <end position="223"/>
    </location>
</feature>
<feature type="disulfide bond" evidence="7">
    <location>
        <begin position="247"/>
        <end position="256"/>
    </location>
</feature>
<keyword evidence="4" id="KW-0732">Signal</keyword>
<evidence type="ECO:0000256" key="6">
    <source>
        <dbReference type="ARBA" id="ARBA00023180"/>
    </source>
</evidence>
<feature type="disulfide bond" evidence="7">
    <location>
        <begin position="132"/>
        <end position="142"/>
    </location>
</feature>
<gene>
    <name evidence="10" type="ORF">X975_11637</name>
</gene>
<evidence type="ECO:0000256" key="2">
    <source>
        <dbReference type="ARBA" id="ARBA00022473"/>
    </source>
</evidence>
<dbReference type="SMART" id="SM00469">
    <property type="entry name" value="WIF"/>
    <property type="match status" value="1"/>
</dbReference>
<feature type="domain" description="EGF-like" evidence="8">
    <location>
        <begin position="192"/>
        <end position="224"/>
    </location>
</feature>
<dbReference type="PROSITE" id="PS00022">
    <property type="entry name" value="EGF_1"/>
    <property type="match status" value="3"/>
</dbReference>
<dbReference type="GO" id="GO:0009986">
    <property type="term" value="C:cell surface"/>
    <property type="evidence" value="ECO:0007669"/>
    <property type="project" value="TreeGrafter"/>
</dbReference>
<dbReference type="OrthoDB" id="10266706at2759"/>
<dbReference type="InterPro" id="IPR003306">
    <property type="entry name" value="WIF"/>
</dbReference>
<dbReference type="AlphaFoldDB" id="A0A087SZG8"/>
<comment type="subcellular location">
    <subcellularLocation>
        <location evidence="1">Secreted</location>
    </subcellularLocation>
</comment>
<dbReference type="EMBL" id="KK112671">
    <property type="protein sequence ID" value="KFM58257.1"/>
    <property type="molecule type" value="Genomic_DNA"/>
</dbReference>
<dbReference type="InterPro" id="IPR000742">
    <property type="entry name" value="EGF"/>
</dbReference>
<feature type="domain" description="EGF-like" evidence="8">
    <location>
        <begin position="225"/>
        <end position="257"/>
    </location>
</feature>
<keyword evidence="5 7" id="KW-1015">Disulfide bond</keyword>
<keyword evidence="2" id="KW-0217">Developmental protein</keyword>
<dbReference type="PANTHER" id="PTHR14949">
    <property type="entry name" value="EGF-LIKE-DOMAIN, MULTIPLE 7, 8"/>
    <property type="match status" value="1"/>
</dbReference>
<dbReference type="PROSITE" id="PS50026">
    <property type="entry name" value="EGF_3"/>
    <property type="match status" value="3"/>
</dbReference>
<feature type="disulfide bond" evidence="7">
    <location>
        <begin position="150"/>
        <end position="159"/>
    </location>
</feature>
<dbReference type="PROSITE" id="PS01186">
    <property type="entry name" value="EGF_2"/>
    <property type="match status" value="3"/>
</dbReference>
<dbReference type="GO" id="GO:0005102">
    <property type="term" value="F:signaling receptor binding"/>
    <property type="evidence" value="ECO:0007669"/>
    <property type="project" value="TreeGrafter"/>
</dbReference>
<evidence type="ECO:0000256" key="4">
    <source>
        <dbReference type="ARBA" id="ARBA00022729"/>
    </source>
</evidence>
<evidence type="ECO:0000313" key="11">
    <source>
        <dbReference type="Proteomes" id="UP000054359"/>
    </source>
</evidence>
<dbReference type="PANTHER" id="PTHR14949:SF32">
    <property type="entry name" value="WNT INHIBITORY FACTOR 1"/>
    <property type="match status" value="1"/>
</dbReference>
<dbReference type="CDD" id="cd00054">
    <property type="entry name" value="EGF_CA"/>
    <property type="match status" value="1"/>
</dbReference>
<reference evidence="10 11" key="1">
    <citation type="submission" date="2013-11" db="EMBL/GenBank/DDBJ databases">
        <title>Genome sequencing of Stegodyphus mimosarum.</title>
        <authorList>
            <person name="Bechsgaard J."/>
        </authorList>
    </citation>
    <scope>NUCLEOTIDE SEQUENCE [LARGE SCALE GENOMIC DNA]</scope>
</reference>
<feature type="domain" description="EGF-like" evidence="8">
    <location>
        <begin position="128"/>
        <end position="160"/>
    </location>
</feature>
<keyword evidence="6" id="KW-0325">Glycoprotein</keyword>
<dbReference type="Pfam" id="PF25024">
    <property type="entry name" value="EGF_TEN"/>
    <property type="match status" value="1"/>
</dbReference>
<feature type="disulfide bond" evidence="7">
    <location>
        <begin position="196"/>
        <end position="206"/>
    </location>
</feature>
<accession>A0A087SZG8</accession>
<evidence type="ECO:0000256" key="1">
    <source>
        <dbReference type="ARBA" id="ARBA00004613"/>
    </source>
</evidence>
<proteinExistence type="predicted"/>
<dbReference type="PROSITE" id="PS50814">
    <property type="entry name" value="WIF"/>
    <property type="match status" value="1"/>
</dbReference>
<dbReference type="OMA" id="CKKALCY"/>
<dbReference type="InterPro" id="IPR038677">
    <property type="entry name" value="WIF_sf"/>
</dbReference>
<dbReference type="GO" id="GO:0005576">
    <property type="term" value="C:extracellular region"/>
    <property type="evidence" value="ECO:0007669"/>
    <property type="project" value="UniProtKB-SubCell"/>
</dbReference>
<dbReference type="Gene3D" id="2.10.25.10">
    <property type="entry name" value="Laminin"/>
    <property type="match status" value="4"/>
</dbReference>
<dbReference type="InterPro" id="IPR050969">
    <property type="entry name" value="Dev_Signal_Modulators"/>
</dbReference>
<keyword evidence="7" id="KW-0245">EGF-like domain</keyword>
<dbReference type="Proteomes" id="UP000054359">
    <property type="component" value="Unassembled WGS sequence"/>
</dbReference>
<evidence type="ECO:0008006" key="12">
    <source>
        <dbReference type="Google" id="ProtNLM"/>
    </source>
</evidence>
<evidence type="ECO:0000256" key="3">
    <source>
        <dbReference type="ARBA" id="ARBA00022525"/>
    </source>
</evidence>
<dbReference type="SUPFAM" id="SSF57196">
    <property type="entry name" value="EGF/Laminin"/>
    <property type="match status" value="1"/>
</dbReference>
<organism evidence="10 11">
    <name type="scientific">Stegodyphus mimosarum</name>
    <name type="common">African social velvet spider</name>
    <dbReference type="NCBI Taxonomy" id="407821"/>
    <lineage>
        <taxon>Eukaryota</taxon>
        <taxon>Metazoa</taxon>
        <taxon>Ecdysozoa</taxon>
        <taxon>Arthropoda</taxon>
        <taxon>Chelicerata</taxon>
        <taxon>Arachnida</taxon>
        <taxon>Araneae</taxon>
        <taxon>Araneomorphae</taxon>
        <taxon>Entelegynae</taxon>
        <taxon>Eresoidea</taxon>
        <taxon>Eresidae</taxon>
        <taxon>Stegodyphus</taxon>
    </lineage>
</organism>
<name>A0A087SZG8_STEMI</name>
<feature type="domain" description="WIF" evidence="9">
    <location>
        <begin position="1"/>
        <end position="123"/>
    </location>
</feature>
<dbReference type="STRING" id="407821.A0A087SZG8"/>
<dbReference type="Gene3D" id="2.60.40.2170">
    <property type="entry name" value="Wnt, WIF domain"/>
    <property type="match status" value="1"/>
</dbReference>
<keyword evidence="11" id="KW-1185">Reference proteome</keyword>
<keyword evidence="3" id="KW-0964">Secreted</keyword>
<evidence type="ECO:0000313" key="10">
    <source>
        <dbReference type="EMBL" id="KFM58257.1"/>
    </source>
</evidence>
<evidence type="ECO:0000259" key="9">
    <source>
        <dbReference type="PROSITE" id="PS50814"/>
    </source>
</evidence>
<feature type="non-terminal residue" evidence="10">
    <location>
        <position position="311"/>
    </location>
</feature>
<evidence type="ECO:0000259" key="8">
    <source>
        <dbReference type="PROSITE" id="PS50026"/>
    </source>
</evidence>
<evidence type="ECO:0000256" key="7">
    <source>
        <dbReference type="PROSITE-ProRule" id="PRU00076"/>
    </source>
</evidence>
<sequence>MEIFAIVDGVVLPYILDPNFENYLPVIPAEVESVNFTWRSGDQKYYYDFDQLKSFNESILRDPVVSIETRGKVPRKPRVFQVFITCRGNQSGVGSFGIGLRIQNDRGLFLPGTPLRLRLQKQCADHGPDPECDKKCANGGRCNQHRICECPKGYMGKYCHSALCYPQCMNGGTCVSPGLCACSDGYQGPHCEGGMCLEKCLNGGKCINKDTCECRRGYYGLRCEYSKCSAVPCLNGGRCVGINKCRCKKGYIGAQCEGLLDRPSLEKHESCKKKCAHGVCHNKRCVCDKGWFGNRCNRRRPKRRRQRKLLH</sequence>
<dbReference type="Pfam" id="PF02019">
    <property type="entry name" value="WIF"/>
    <property type="match status" value="1"/>
</dbReference>
<evidence type="ECO:0000256" key="5">
    <source>
        <dbReference type="ARBA" id="ARBA00023157"/>
    </source>
</evidence>